<gene>
    <name evidence="3" type="ORF">NCTC11179_01245</name>
</gene>
<dbReference type="InterPro" id="IPR053147">
    <property type="entry name" value="Hsp_HslJ-like"/>
</dbReference>
<feature type="domain" description="DUF306" evidence="2">
    <location>
        <begin position="47"/>
        <end position="155"/>
    </location>
</feature>
<keyword evidence="4" id="KW-1185">Reference proteome</keyword>
<feature type="signal peptide" evidence="1">
    <location>
        <begin position="1"/>
        <end position="28"/>
    </location>
</feature>
<evidence type="ECO:0000313" key="3">
    <source>
        <dbReference type="EMBL" id="STZ27709.1"/>
    </source>
</evidence>
<dbReference type="InterPro" id="IPR038670">
    <property type="entry name" value="HslJ-like_sf"/>
</dbReference>
<dbReference type="Gene3D" id="2.40.128.270">
    <property type="match status" value="1"/>
</dbReference>
<dbReference type="PANTHER" id="PTHR35535:SF1">
    <property type="entry name" value="HEAT SHOCK PROTEIN HSLJ"/>
    <property type="match status" value="1"/>
</dbReference>
<dbReference type="EMBL" id="UGQL01000001">
    <property type="protein sequence ID" value="STZ27709.1"/>
    <property type="molecule type" value="Genomic_DNA"/>
</dbReference>
<dbReference type="PROSITE" id="PS51257">
    <property type="entry name" value="PROKAR_LIPOPROTEIN"/>
    <property type="match status" value="1"/>
</dbReference>
<evidence type="ECO:0000313" key="4">
    <source>
        <dbReference type="Proteomes" id="UP000255024"/>
    </source>
</evidence>
<accession>A0A378RMZ1</accession>
<dbReference type="PANTHER" id="PTHR35535">
    <property type="entry name" value="HEAT SHOCK PROTEIN HSLJ"/>
    <property type="match status" value="1"/>
</dbReference>
<proteinExistence type="predicted"/>
<feature type="chain" id="PRO_5016787944" evidence="1">
    <location>
        <begin position="29"/>
        <end position="158"/>
    </location>
</feature>
<dbReference type="InterPro" id="IPR005184">
    <property type="entry name" value="DUF306_Meta_HslJ"/>
</dbReference>
<evidence type="ECO:0000259" key="2">
    <source>
        <dbReference type="Pfam" id="PF03724"/>
    </source>
</evidence>
<dbReference type="Pfam" id="PF03724">
    <property type="entry name" value="META"/>
    <property type="match status" value="1"/>
</dbReference>
<reference evidence="3 4" key="1">
    <citation type="submission" date="2018-06" db="EMBL/GenBank/DDBJ databases">
        <authorList>
            <consortium name="Pathogen Informatics"/>
            <person name="Doyle S."/>
        </authorList>
    </citation>
    <scope>NUCLEOTIDE SEQUENCE [LARGE SCALE GENOMIC DNA]</scope>
    <source>
        <strain evidence="3 4">NCTC11179</strain>
    </source>
</reference>
<evidence type="ECO:0000256" key="1">
    <source>
        <dbReference type="SAM" id="SignalP"/>
    </source>
</evidence>
<name>A0A378RMZ1_MYROD</name>
<dbReference type="AlphaFoldDB" id="A0A378RMZ1"/>
<organism evidence="3 4">
    <name type="scientific">Myroides odoratus</name>
    <name type="common">Flavobacterium odoratum</name>
    <dbReference type="NCBI Taxonomy" id="256"/>
    <lineage>
        <taxon>Bacteria</taxon>
        <taxon>Pseudomonadati</taxon>
        <taxon>Bacteroidota</taxon>
        <taxon>Flavobacteriia</taxon>
        <taxon>Flavobacteriales</taxon>
        <taxon>Flavobacteriaceae</taxon>
        <taxon>Myroides</taxon>
    </lineage>
</organism>
<dbReference type="Proteomes" id="UP000255024">
    <property type="component" value="Unassembled WGS sequence"/>
</dbReference>
<sequence length="158" mass="17082">MYISKKNMKKITLIVALAIATVSCNSKKETATPQDQTATEQVAATNAALVGTVWKLTEVNNQAITLDKDFPKEPQLTFNPDHSVNGNLGCNGFGASYESKDNTLTISQIASTQMACPNLEIEQKFIEVLTNSASFEIKATTLLLKNTKGEVLATLKAK</sequence>
<keyword evidence="1" id="KW-0732">Signal</keyword>
<protein>
    <submittedName>
        <fullName evidence="3">Heat-inducible protein</fullName>
    </submittedName>
</protein>